<keyword evidence="3 6" id="KW-0812">Transmembrane</keyword>
<dbReference type="PANTHER" id="PTHR31632:SF2">
    <property type="entry name" value="PLASMA MEMBRANE IRON PERMEASE"/>
    <property type="match status" value="1"/>
</dbReference>
<dbReference type="GO" id="GO:0015093">
    <property type="term" value="F:ferrous iron transmembrane transporter activity"/>
    <property type="evidence" value="ECO:0007669"/>
    <property type="project" value="TreeGrafter"/>
</dbReference>
<feature type="transmembrane region" description="Helical" evidence="6">
    <location>
        <begin position="179"/>
        <end position="201"/>
    </location>
</feature>
<keyword evidence="4 6" id="KW-1133">Transmembrane helix</keyword>
<reference evidence="7" key="1">
    <citation type="submission" date="2016-10" db="EMBL/GenBank/DDBJ databases">
        <title>Sequence of Gallionella enrichment culture.</title>
        <authorList>
            <person name="Poehlein A."/>
            <person name="Muehling M."/>
            <person name="Daniel R."/>
        </authorList>
    </citation>
    <scope>NUCLEOTIDE SEQUENCE</scope>
</reference>
<feature type="transmembrane region" description="Helical" evidence="6">
    <location>
        <begin position="246"/>
        <end position="263"/>
    </location>
</feature>
<evidence type="ECO:0000256" key="3">
    <source>
        <dbReference type="ARBA" id="ARBA00022692"/>
    </source>
</evidence>
<dbReference type="AlphaFoldDB" id="A0A1J5RYM6"/>
<sequence length="280" mass="29018">MLATAIIVFREVLEAALVVSIVLAAAKGVAGRGRWVTAGVALGVAGACLVAAFAGSIAGAVQGRGQDLLNAAILLTAVAMLGWHNVWMSRHGRELARDMKALGHDVAMGEKPLSVLMVVVMMAVLREGAEVVLFGYGIYAAGTGRDAMLAGGLAGLALGVAAGALLYKGLLRIPTRYLFTVTGWMVLLLAAGMAADAAGLLTQAGLLPAIRDGVWNSAWLLTEQSLPGRLLHILVGYTQRPSALQLLFYAATLAVIGGLMALVNRGENRGPARTEARDAR</sequence>
<dbReference type="EMBL" id="MLJW01000136">
    <property type="protein sequence ID" value="OIQ97188.1"/>
    <property type="molecule type" value="Genomic_DNA"/>
</dbReference>
<name>A0A1J5RYM6_9ZZZZ</name>
<evidence type="ECO:0000256" key="4">
    <source>
        <dbReference type="ARBA" id="ARBA00022989"/>
    </source>
</evidence>
<gene>
    <name evidence="7" type="primary">efeU_6</name>
    <name evidence="7" type="ORF">GALL_207400</name>
</gene>
<comment type="similarity">
    <text evidence="2">Belongs to the oxidase-dependent Fe transporter (OFeT) (TC 9.A.10.1) family.</text>
</comment>
<feature type="transmembrane region" description="Helical" evidence="6">
    <location>
        <begin position="147"/>
        <end position="167"/>
    </location>
</feature>
<feature type="transmembrane region" description="Helical" evidence="6">
    <location>
        <begin position="68"/>
        <end position="87"/>
    </location>
</feature>
<keyword evidence="5 6" id="KW-0472">Membrane</keyword>
<evidence type="ECO:0000256" key="5">
    <source>
        <dbReference type="ARBA" id="ARBA00023136"/>
    </source>
</evidence>
<dbReference type="PANTHER" id="PTHR31632">
    <property type="entry name" value="IRON TRANSPORTER FTH1"/>
    <property type="match status" value="1"/>
</dbReference>
<dbReference type="GO" id="GO:0033573">
    <property type="term" value="C:high-affinity iron permease complex"/>
    <property type="evidence" value="ECO:0007669"/>
    <property type="project" value="InterPro"/>
</dbReference>
<comment type="caution">
    <text evidence="7">The sequence shown here is derived from an EMBL/GenBank/DDBJ whole genome shotgun (WGS) entry which is preliminary data.</text>
</comment>
<protein>
    <submittedName>
        <fullName evidence="7">Ferrous iron permease EfeU</fullName>
    </submittedName>
</protein>
<evidence type="ECO:0000256" key="1">
    <source>
        <dbReference type="ARBA" id="ARBA00004141"/>
    </source>
</evidence>
<proteinExistence type="inferred from homology"/>
<dbReference type="InterPro" id="IPR004923">
    <property type="entry name" value="FTR1/Fip1/EfeU"/>
</dbReference>
<comment type="subcellular location">
    <subcellularLocation>
        <location evidence="1">Membrane</location>
        <topology evidence="1">Multi-pass membrane protein</topology>
    </subcellularLocation>
</comment>
<accession>A0A1J5RYM6</accession>
<dbReference type="Pfam" id="PF03239">
    <property type="entry name" value="FTR1"/>
    <property type="match status" value="1"/>
</dbReference>
<feature type="transmembrane region" description="Helical" evidence="6">
    <location>
        <begin position="115"/>
        <end position="141"/>
    </location>
</feature>
<evidence type="ECO:0000256" key="2">
    <source>
        <dbReference type="ARBA" id="ARBA00008333"/>
    </source>
</evidence>
<evidence type="ECO:0000256" key="6">
    <source>
        <dbReference type="SAM" id="Phobius"/>
    </source>
</evidence>
<feature type="transmembrane region" description="Helical" evidence="6">
    <location>
        <begin position="38"/>
        <end position="62"/>
    </location>
</feature>
<evidence type="ECO:0000313" key="7">
    <source>
        <dbReference type="EMBL" id="OIQ97188.1"/>
    </source>
</evidence>
<organism evidence="7">
    <name type="scientific">mine drainage metagenome</name>
    <dbReference type="NCBI Taxonomy" id="410659"/>
    <lineage>
        <taxon>unclassified sequences</taxon>
        <taxon>metagenomes</taxon>
        <taxon>ecological metagenomes</taxon>
    </lineage>
</organism>